<evidence type="ECO:0000313" key="4">
    <source>
        <dbReference type="EMBL" id="XBO38643.1"/>
    </source>
</evidence>
<dbReference type="RefSeq" id="WP_406855483.1">
    <property type="nucleotide sequence ID" value="NZ_CP157484.1"/>
</dbReference>
<evidence type="ECO:0000259" key="3">
    <source>
        <dbReference type="Pfam" id="PF01979"/>
    </source>
</evidence>
<dbReference type="PANTHER" id="PTHR43794:SF11">
    <property type="entry name" value="AMIDOHYDROLASE-RELATED DOMAIN-CONTAINING PROTEIN"/>
    <property type="match status" value="1"/>
</dbReference>
<keyword evidence="2" id="KW-0378">Hydrolase</keyword>
<dbReference type="AlphaFoldDB" id="A0AAU7JEE5"/>
<dbReference type="PANTHER" id="PTHR43794">
    <property type="entry name" value="AMINOHYDROLASE SSNA-RELATED"/>
    <property type="match status" value="1"/>
</dbReference>
<dbReference type="InterPro" id="IPR011059">
    <property type="entry name" value="Metal-dep_hydrolase_composite"/>
</dbReference>
<dbReference type="SUPFAM" id="SSF51338">
    <property type="entry name" value="Composite domain of metallo-dependent hydrolases"/>
    <property type="match status" value="1"/>
</dbReference>
<reference evidence="4" key="1">
    <citation type="submission" date="2024-05" db="EMBL/GenBank/DDBJ databases">
        <authorList>
            <person name="Kim S."/>
            <person name="Heo J."/>
            <person name="Choi H."/>
            <person name="Choi Y."/>
            <person name="Kwon S.-W."/>
            <person name="Kim Y."/>
        </authorList>
    </citation>
    <scope>NUCLEOTIDE SEQUENCE</scope>
    <source>
        <strain evidence="4">KACC 23698</strain>
    </source>
</reference>
<dbReference type="GO" id="GO:0016810">
    <property type="term" value="F:hydrolase activity, acting on carbon-nitrogen (but not peptide) bonds"/>
    <property type="evidence" value="ECO:0007669"/>
    <property type="project" value="InterPro"/>
</dbReference>
<accession>A0AAU7JEE5</accession>
<evidence type="ECO:0000256" key="2">
    <source>
        <dbReference type="ARBA" id="ARBA00022801"/>
    </source>
</evidence>
<name>A0AAU7JEE5_9HYPH</name>
<dbReference type="InterPro" id="IPR032466">
    <property type="entry name" value="Metal_Hydrolase"/>
</dbReference>
<dbReference type="InterPro" id="IPR050287">
    <property type="entry name" value="MTA/SAH_deaminase"/>
</dbReference>
<feature type="domain" description="Amidohydrolase-related" evidence="3">
    <location>
        <begin position="64"/>
        <end position="444"/>
    </location>
</feature>
<gene>
    <name evidence="4" type="ORF">ABEG18_23590</name>
</gene>
<protein>
    <submittedName>
        <fullName evidence="4">Amidohydrolase family protein</fullName>
    </submittedName>
</protein>
<dbReference type="EMBL" id="CP157484">
    <property type="protein sequence ID" value="XBO38643.1"/>
    <property type="molecule type" value="Genomic_DNA"/>
</dbReference>
<sequence>MIPGDGAPSQVELIRSAEVFSLESGVVTSAAADLLILDGRIAAMGPDLPAPPGATVTDARGMLAMPGLINAHFHSPGNLMRGAVPGLPLEVFMLYEVPPLAAAADQKRLAYLRTLLGAIEMVKTGVTAVMDDAFHVPIATPEGVDAICEAYRDIGMRARVAIDQPNVVEYAKYPFLADLLPDAIKRRMDAAPRQSDEELLELYAHLIGTWDGAADGRIGAALSCSAPQRVTRPYLHALASLSERRKLPFNMHILETKLQRVLGEDKYGRSLVRYAADEGALGRHGVVIHGIWIDDADMRLIADSGATIAHNPVCNLRLGSGIAPFRAWRDAGCAVCIGTDEIIADDRANLWDAIKAVGMVHTLSDPDWRTWPTAAEALDVTLSGGARALGWSDIGALRVGAKADVVLVDLRTTAFTPLNDLGRQLVYAESGSSVRDVMVDGRWIVRDGRIATVDEAAILAEIRDASRAFSGQRAAADAAARELEPYYREMVLKAHARDVGLRRRLD</sequence>
<evidence type="ECO:0000256" key="1">
    <source>
        <dbReference type="ARBA" id="ARBA00006745"/>
    </source>
</evidence>
<dbReference type="Pfam" id="PF01979">
    <property type="entry name" value="Amidohydro_1"/>
    <property type="match status" value="1"/>
</dbReference>
<comment type="similarity">
    <text evidence="1">Belongs to the metallo-dependent hydrolases superfamily. ATZ/TRZ family.</text>
</comment>
<organism evidence="4">
    <name type="scientific">Alsobacter sp. KACC 23698</name>
    <dbReference type="NCBI Taxonomy" id="3149229"/>
    <lineage>
        <taxon>Bacteria</taxon>
        <taxon>Pseudomonadati</taxon>
        <taxon>Pseudomonadota</taxon>
        <taxon>Alphaproteobacteria</taxon>
        <taxon>Hyphomicrobiales</taxon>
        <taxon>Alsobacteraceae</taxon>
        <taxon>Alsobacter</taxon>
    </lineage>
</organism>
<dbReference type="Gene3D" id="2.30.40.10">
    <property type="entry name" value="Urease, subunit C, domain 1"/>
    <property type="match status" value="1"/>
</dbReference>
<dbReference type="InterPro" id="IPR006680">
    <property type="entry name" value="Amidohydro-rel"/>
</dbReference>
<dbReference type="SUPFAM" id="SSF51556">
    <property type="entry name" value="Metallo-dependent hydrolases"/>
    <property type="match status" value="1"/>
</dbReference>
<dbReference type="Gene3D" id="3.20.20.140">
    <property type="entry name" value="Metal-dependent hydrolases"/>
    <property type="match status" value="1"/>
</dbReference>
<proteinExistence type="inferred from homology"/>